<dbReference type="AlphaFoldDB" id="A0A5C5VV35"/>
<organism evidence="1 2">
    <name type="scientific">Thalassoglobus neptunius</name>
    <dbReference type="NCBI Taxonomy" id="1938619"/>
    <lineage>
        <taxon>Bacteria</taxon>
        <taxon>Pseudomonadati</taxon>
        <taxon>Planctomycetota</taxon>
        <taxon>Planctomycetia</taxon>
        <taxon>Planctomycetales</taxon>
        <taxon>Planctomycetaceae</taxon>
        <taxon>Thalassoglobus</taxon>
    </lineage>
</organism>
<name>A0A5C5VV35_9PLAN</name>
<dbReference type="RefSeq" id="WP_146512108.1">
    <property type="nucleotide sequence ID" value="NZ_SIHI01000044.1"/>
</dbReference>
<keyword evidence="2" id="KW-1185">Reference proteome</keyword>
<evidence type="ECO:0000313" key="2">
    <source>
        <dbReference type="Proteomes" id="UP000317243"/>
    </source>
</evidence>
<sequence length="203" mass="22787">MDWARKERKNEGQKIPLLFTTSLFFLYSAICSEVSAEVPIRAFTTISNQSRLDEVNSCIIIELPGLHIRDDLIIGAKKNAETFVVIDGKLYIHTNGDNVKLVDIRRPDGTVVPIVAASQDHRALQFIVYYSPHAELLGKSSFRFGTLTLGVDDLRITALLDALFVQDDESQMVSELNSVRDAWFDHTSSSRITLPNYLQGQSE</sequence>
<comment type="caution">
    <text evidence="1">The sequence shown here is derived from an EMBL/GenBank/DDBJ whole genome shotgun (WGS) entry which is preliminary data.</text>
</comment>
<accession>A0A5C5VV35</accession>
<reference evidence="1 2" key="1">
    <citation type="submission" date="2019-02" db="EMBL/GenBank/DDBJ databases">
        <title>Deep-cultivation of Planctomycetes and their phenomic and genomic characterization uncovers novel biology.</title>
        <authorList>
            <person name="Wiegand S."/>
            <person name="Jogler M."/>
            <person name="Boedeker C."/>
            <person name="Pinto D."/>
            <person name="Vollmers J."/>
            <person name="Rivas-Marin E."/>
            <person name="Kohn T."/>
            <person name="Peeters S.H."/>
            <person name="Heuer A."/>
            <person name="Rast P."/>
            <person name="Oberbeckmann S."/>
            <person name="Bunk B."/>
            <person name="Jeske O."/>
            <person name="Meyerdierks A."/>
            <person name="Storesund J.E."/>
            <person name="Kallscheuer N."/>
            <person name="Luecker S."/>
            <person name="Lage O.M."/>
            <person name="Pohl T."/>
            <person name="Merkel B.J."/>
            <person name="Hornburger P."/>
            <person name="Mueller R.-W."/>
            <person name="Bruemmer F."/>
            <person name="Labrenz M."/>
            <person name="Spormann A.M."/>
            <person name="Op Den Camp H."/>
            <person name="Overmann J."/>
            <person name="Amann R."/>
            <person name="Jetten M.S.M."/>
            <person name="Mascher T."/>
            <person name="Medema M.H."/>
            <person name="Devos D.P."/>
            <person name="Kaster A.-K."/>
            <person name="Ovreas L."/>
            <person name="Rohde M."/>
            <person name="Galperin M.Y."/>
            <person name="Jogler C."/>
        </authorList>
    </citation>
    <scope>NUCLEOTIDE SEQUENCE [LARGE SCALE GENOMIC DNA]</scope>
    <source>
        <strain evidence="1 2">KOR42</strain>
    </source>
</reference>
<proteinExistence type="predicted"/>
<dbReference type="EMBL" id="SIHI01000044">
    <property type="protein sequence ID" value="TWT41471.1"/>
    <property type="molecule type" value="Genomic_DNA"/>
</dbReference>
<dbReference type="Proteomes" id="UP000317243">
    <property type="component" value="Unassembled WGS sequence"/>
</dbReference>
<evidence type="ECO:0000313" key="1">
    <source>
        <dbReference type="EMBL" id="TWT41471.1"/>
    </source>
</evidence>
<protein>
    <submittedName>
        <fullName evidence="1">Uncharacterized protein</fullName>
    </submittedName>
</protein>
<gene>
    <name evidence="1" type="ORF">KOR42_47840</name>
</gene>